<accession>A0ABQ8SDA9</accession>
<dbReference type="Proteomes" id="UP001148838">
    <property type="component" value="Unassembled WGS sequence"/>
</dbReference>
<dbReference type="EMBL" id="JAJSOF020000029">
    <property type="protein sequence ID" value="KAJ4431795.1"/>
    <property type="molecule type" value="Genomic_DNA"/>
</dbReference>
<evidence type="ECO:0000313" key="2">
    <source>
        <dbReference type="Proteomes" id="UP001148838"/>
    </source>
</evidence>
<organism evidence="1 2">
    <name type="scientific">Periplaneta americana</name>
    <name type="common">American cockroach</name>
    <name type="synonym">Blatta americana</name>
    <dbReference type="NCBI Taxonomy" id="6978"/>
    <lineage>
        <taxon>Eukaryota</taxon>
        <taxon>Metazoa</taxon>
        <taxon>Ecdysozoa</taxon>
        <taxon>Arthropoda</taxon>
        <taxon>Hexapoda</taxon>
        <taxon>Insecta</taxon>
        <taxon>Pterygota</taxon>
        <taxon>Neoptera</taxon>
        <taxon>Polyneoptera</taxon>
        <taxon>Dictyoptera</taxon>
        <taxon>Blattodea</taxon>
        <taxon>Blattoidea</taxon>
        <taxon>Blattidae</taxon>
        <taxon>Blattinae</taxon>
        <taxon>Periplaneta</taxon>
    </lineage>
</organism>
<sequence>MYDTRAFKMCHGSLYAVMWLADEPREFNLPTLPQRCITCEAEKLPSKYGVHSEEYVPIRSVYKTVAAIYRSDAESRKRKDYAISEEVYKTTAAIYRSDGESRKRKDYAISEAVFGDINCTLRSWQSFRQPDCNQTETLGHVLGFCRKEELLRNNRHHRVRGAIACILRNKWSAVDFGKMSQIVEFV</sequence>
<proteinExistence type="predicted"/>
<evidence type="ECO:0000313" key="1">
    <source>
        <dbReference type="EMBL" id="KAJ4431795.1"/>
    </source>
</evidence>
<reference evidence="1 2" key="1">
    <citation type="journal article" date="2022" name="Allergy">
        <title>Genome assembly and annotation of Periplaneta americana reveal a comprehensive cockroach allergen profile.</title>
        <authorList>
            <person name="Wang L."/>
            <person name="Xiong Q."/>
            <person name="Saelim N."/>
            <person name="Wang L."/>
            <person name="Nong W."/>
            <person name="Wan A.T."/>
            <person name="Shi M."/>
            <person name="Liu X."/>
            <person name="Cao Q."/>
            <person name="Hui J.H.L."/>
            <person name="Sookrung N."/>
            <person name="Leung T.F."/>
            <person name="Tungtrongchitr A."/>
            <person name="Tsui S.K.W."/>
        </authorList>
    </citation>
    <scope>NUCLEOTIDE SEQUENCE [LARGE SCALE GENOMIC DNA]</scope>
    <source>
        <strain evidence="1">PWHHKU_190912</strain>
    </source>
</reference>
<comment type="caution">
    <text evidence="1">The sequence shown here is derived from an EMBL/GenBank/DDBJ whole genome shotgun (WGS) entry which is preliminary data.</text>
</comment>
<keyword evidence="2" id="KW-1185">Reference proteome</keyword>
<name>A0ABQ8SDA9_PERAM</name>
<protein>
    <submittedName>
        <fullName evidence="1">Uncharacterized protein</fullName>
    </submittedName>
</protein>
<gene>
    <name evidence="1" type="ORF">ANN_20400</name>
</gene>